<dbReference type="EMBL" id="JACYXT010000009">
    <property type="protein sequence ID" value="MBD9725912.1"/>
    <property type="molecule type" value="Genomic_DNA"/>
</dbReference>
<evidence type="ECO:0000313" key="2">
    <source>
        <dbReference type="EMBL" id="MBD9725912.1"/>
    </source>
</evidence>
<protein>
    <recommendedName>
        <fullName evidence="4">Lipoprotein</fullName>
    </recommendedName>
</protein>
<dbReference type="PROSITE" id="PS51257">
    <property type="entry name" value="PROKAR_LIPOPROTEIN"/>
    <property type="match status" value="1"/>
</dbReference>
<reference evidence="2" key="1">
    <citation type="submission" date="2020-09" db="EMBL/GenBank/DDBJ databases">
        <title>Streptomyces canutascabiei sp. nov., which causes potato common scab and is distributed across the world.</title>
        <authorList>
            <person name="Nguyen H.P."/>
            <person name="Weisberg A.J."/>
            <person name="Chang J.H."/>
            <person name="Clarke C.R."/>
        </authorList>
    </citation>
    <scope>NUCLEOTIDE SEQUENCE</scope>
    <source>
        <strain evidence="2">ID-01-6.2a</strain>
    </source>
</reference>
<proteinExistence type="predicted"/>
<evidence type="ECO:0000313" key="3">
    <source>
        <dbReference type="Proteomes" id="UP000661025"/>
    </source>
</evidence>
<dbReference type="RefSeq" id="WP_086804287.1">
    <property type="nucleotide sequence ID" value="NZ_CP119182.1"/>
</dbReference>
<dbReference type="Proteomes" id="UP000661025">
    <property type="component" value="Unassembled WGS sequence"/>
</dbReference>
<evidence type="ECO:0008006" key="4">
    <source>
        <dbReference type="Google" id="ProtNLM"/>
    </source>
</evidence>
<feature type="chain" id="PRO_5036677421" description="Lipoprotein" evidence="1">
    <location>
        <begin position="31"/>
        <end position="181"/>
    </location>
</feature>
<comment type="caution">
    <text evidence="2">The sequence shown here is derived from an EMBL/GenBank/DDBJ whole genome shotgun (WGS) entry which is preliminary data.</text>
</comment>
<dbReference type="GeneID" id="79931848"/>
<organism evidence="2 3">
    <name type="scientific">Streptomyces caniscabiei</name>
    <dbReference type="NCBI Taxonomy" id="2746961"/>
    <lineage>
        <taxon>Bacteria</taxon>
        <taxon>Bacillati</taxon>
        <taxon>Actinomycetota</taxon>
        <taxon>Actinomycetes</taxon>
        <taxon>Kitasatosporales</taxon>
        <taxon>Streptomycetaceae</taxon>
        <taxon>Streptomyces</taxon>
    </lineage>
</organism>
<gene>
    <name evidence="2" type="ORF">IHE70_22360</name>
</gene>
<dbReference type="AlphaFoldDB" id="A0A927L5P7"/>
<keyword evidence="1" id="KW-0732">Signal</keyword>
<feature type="signal peptide" evidence="1">
    <location>
        <begin position="1"/>
        <end position="30"/>
    </location>
</feature>
<sequence length="181" mass="19554">MRTHAPTRRRTPAALAASACALLLTLTVSACGDDDEMLPMAKDATAVAGFLDEHVGCEDIDYYVGDDLQEFRAEVSYAVDSAGECDVSENTDMDFVHFGSLGDFQKDVVNSEIVNDAGLMVGMNFAVDADDDKTAKTLLDAGLVYLVCDPGVEIPSTYRQDKGEAGCVLTDYAREEPEEEY</sequence>
<evidence type="ECO:0000256" key="1">
    <source>
        <dbReference type="SAM" id="SignalP"/>
    </source>
</evidence>
<accession>A0A927L5P7</accession>
<name>A0A927L5P7_9ACTN</name>